<name>A0A319C797_ASPVC</name>
<dbReference type="RefSeq" id="XP_025565002.1">
    <property type="nucleotide sequence ID" value="XM_025708701.1"/>
</dbReference>
<dbReference type="Pfam" id="PF17784">
    <property type="entry name" value="Sulfotransfer_4"/>
    <property type="match status" value="1"/>
</dbReference>
<evidence type="ECO:0008006" key="4">
    <source>
        <dbReference type="Google" id="ProtNLM"/>
    </source>
</evidence>
<sequence>MTTNSFNVLEILLGGPLYRGGTQTTMGPPGRISRAALKEAVPVRAHTEGYAAITDSPASLFAPELIGLYPEAKVIMTVRERDAWVKSMAQISSLVTMWFLRGILRYKLMRHFVTYIELLQAQWDARYNGSRDNIWIYDRHIELLNEVVPADRLVFFNVKKGWEHLCRALGKEVPKDIPFPRVNDSKAINRRGLRRWAVAFAVVGVLGGWWVLG</sequence>
<dbReference type="GeneID" id="37213293"/>
<accession>A0A319C797</accession>
<keyword evidence="1" id="KW-0472">Membrane</keyword>
<evidence type="ECO:0000313" key="2">
    <source>
        <dbReference type="EMBL" id="PYH71208.1"/>
    </source>
</evidence>
<dbReference type="InterPro" id="IPR027417">
    <property type="entry name" value="P-loop_NTPase"/>
</dbReference>
<reference evidence="2" key="1">
    <citation type="submission" date="2016-12" db="EMBL/GenBank/DDBJ databases">
        <title>The genomes of Aspergillus section Nigri reveals drivers in fungal speciation.</title>
        <authorList>
            <consortium name="DOE Joint Genome Institute"/>
            <person name="Vesth T.C."/>
            <person name="Nybo J."/>
            <person name="Theobald S."/>
            <person name="Brandl J."/>
            <person name="Frisvad J.C."/>
            <person name="Nielsen K.F."/>
            <person name="Lyhne E.K."/>
            <person name="Kogle M.E."/>
            <person name="Kuo A."/>
            <person name="Riley R."/>
            <person name="Clum A."/>
            <person name="Nolan M."/>
            <person name="Lipzen A."/>
            <person name="Salamov A."/>
            <person name="Henrissat B."/>
            <person name="Wiebenga A."/>
            <person name="De Vries R.P."/>
            <person name="Grigoriev I.V."/>
            <person name="Mortensen U.H."/>
            <person name="Andersen M.R."/>
            <person name="Baker S.E."/>
        </authorList>
    </citation>
    <scope>NUCLEOTIDE SEQUENCE [LARGE SCALE GENOMIC DNA]</scope>
    <source>
        <strain evidence="2">CBS 113365</strain>
    </source>
</reference>
<dbReference type="PANTHER" id="PTHR36978">
    <property type="entry name" value="P-LOOP CONTAINING NUCLEOTIDE TRIPHOSPHATE HYDROLASE"/>
    <property type="match status" value="1"/>
</dbReference>
<organism evidence="2 3">
    <name type="scientific">Aspergillus vadensis (strain CBS 113365 / IMI 142717 / IBT 24658)</name>
    <dbReference type="NCBI Taxonomy" id="1448311"/>
    <lineage>
        <taxon>Eukaryota</taxon>
        <taxon>Fungi</taxon>
        <taxon>Dikarya</taxon>
        <taxon>Ascomycota</taxon>
        <taxon>Pezizomycotina</taxon>
        <taxon>Eurotiomycetes</taxon>
        <taxon>Eurotiomycetidae</taxon>
        <taxon>Eurotiales</taxon>
        <taxon>Aspergillaceae</taxon>
        <taxon>Aspergillus</taxon>
        <taxon>Aspergillus subgen. Circumdati</taxon>
    </lineage>
</organism>
<keyword evidence="1" id="KW-0812">Transmembrane</keyword>
<protein>
    <recommendedName>
        <fullName evidence="4">NAD dependent epimerase/dehydratase</fullName>
    </recommendedName>
</protein>
<dbReference type="Proteomes" id="UP000248405">
    <property type="component" value="Unassembled WGS sequence"/>
</dbReference>
<dbReference type="InterPro" id="IPR040632">
    <property type="entry name" value="Sulfotransfer_4"/>
</dbReference>
<keyword evidence="1" id="KW-1133">Transmembrane helix</keyword>
<dbReference type="EMBL" id="KZ821619">
    <property type="protein sequence ID" value="PYH71208.1"/>
    <property type="molecule type" value="Genomic_DNA"/>
</dbReference>
<dbReference type="SUPFAM" id="SSF52540">
    <property type="entry name" value="P-loop containing nucleoside triphosphate hydrolases"/>
    <property type="match status" value="1"/>
</dbReference>
<dbReference type="PANTHER" id="PTHR36978:SF3">
    <property type="entry name" value="P-LOOP CONTAINING NUCLEOSIDE TRIPHOSPHATE HYDROLASE PROTEIN"/>
    <property type="match status" value="1"/>
</dbReference>
<proteinExistence type="predicted"/>
<gene>
    <name evidence="2" type="ORF">BO88DRAFT_423958</name>
</gene>
<keyword evidence="3" id="KW-1185">Reference proteome</keyword>
<dbReference type="AlphaFoldDB" id="A0A319C797"/>
<dbReference type="OrthoDB" id="408152at2759"/>
<feature type="transmembrane region" description="Helical" evidence="1">
    <location>
        <begin position="196"/>
        <end position="212"/>
    </location>
</feature>
<evidence type="ECO:0000313" key="3">
    <source>
        <dbReference type="Proteomes" id="UP000248405"/>
    </source>
</evidence>
<dbReference type="Gene3D" id="3.40.50.300">
    <property type="entry name" value="P-loop containing nucleotide triphosphate hydrolases"/>
    <property type="match status" value="1"/>
</dbReference>
<evidence type="ECO:0000256" key="1">
    <source>
        <dbReference type="SAM" id="Phobius"/>
    </source>
</evidence>